<feature type="transmembrane region" description="Helical" evidence="7">
    <location>
        <begin position="55"/>
        <end position="76"/>
    </location>
</feature>
<dbReference type="PANTHER" id="PTHR30353:SF15">
    <property type="entry name" value="INNER MEMBRANE PROTEIN YABI"/>
    <property type="match status" value="1"/>
</dbReference>
<dbReference type="InterPro" id="IPR032816">
    <property type="entry name" value="VTT_dom"/>
</dbReference>
<evidence type="ECO:0000256" key="1">
    <source>
        <dbReference type="ARBA" id="ARBA00004651"/>
    </source>
</evidence>
<evidence type="ECO:0000256" key="3">
    <source>
        <dbReference type="ARBA" id="ARBA00022475"/>
    </source>
</evidence>
<feature type="transmembrane region" description="Helical" evidence="7">
    <location>
        <begin position="172"/>
        <end position="193"/>
    </location>
</feature>
<sequence>MEFINEAVLHAAGQWWIYPALLVFFFVDGFAMVVPSETLIVALAAFSRHSGEPNLWILGITALVGAIAGDNMAYMLGRKIGLERWGWMRRPKVRKVFAWARYELEKRGAVLIFTARYIPWGRVAVNYVAGSTGFSHRRFFAFDAVACLTWVGYSLGIGLLASSFPWLHHNPLLSAGIAVVFAIVLGVLIDHLLRWWHKRLGRNDGPDTDSWSEGTSGSGSGKDGRPGTHALVVPSAEAGPAAK</sequence>
<evidence type="ECO:0000313" key="11">
    <source>
        <dbReference type="Proteomes" id="UP001226577"/>
    </source>
</evidence>
<evidence type="ECO:0000313" key="10">
    <source>
        <dbReference type="EMBL" id="MDP9886460.1"/>
    </source>
</evidence>
<protein>
    <submittedName>
        <fullName evidence="10">Membrane protein DedA with SNARE-associated domain</fullName>
    </submittedName>
</protein>
<dbReference type="Proteomes" id="UP001226577">
    <property type="component" value="Unassembled WGS sequence"/>
</dbReference>
<name>A0ABT9RMJ7_9MICC</name>
<feature type="domain" description="VTT" evidence="9">
    <location>
        <begin position="34"/>
        <end position="158"/>
    </location>
</feature>
<feature type="transmembrane region" description="Helical" evidence="7">
    <location>
        <begin position="15"/>
        <end position="35"/>
    </location>
</feature>
<proteinExistence type="inferred from homology"/>
<comment type="caution">
    <text evidence="10">The sequence shown here is derived from an EMBL/GenBank/DDBJ whole genome shotgun (WGS) entry which is preliminary data.</text>
</comment>
<evidence type="ECO:0000256" key="8">
    <source>
        <dbReference type="SAM" id="MobiDB-lite"/>
    </source>
</evidence>
<dbReference type="Pfam" id="PF09335">
    <property type="entry name" value="VTT_dom"/>
    <property type="match status" value="1"/>
</dbReference>
<evidence type="ECO:0000256" key="2">
    <source>
        <dbReference type="ARBA" id="ARBA00010792"/>
    </source>
</evidence>
<comment type="similarity">
    <text evidence="2 7">Belongs to the DedA family.</text>
</comment>
<evidence type="ECO:0000259" key="9">
    <source>
        <dbReference type="Pfam" id="PF09335"/>
    </source>
</evidence>
<keyword evidence="5 7" id="KW-1133">Transmembrane helix</keyword>
<organism evidence="10 11">
    <name type="scientific">Pseudarthrobacter enclensis</name>
    <dbReference type="NCBI Taxonomy" id="993070"/>
    <lineage>
        <taxon>Bacteria</taxon>
        <taxon>Bacillati</taxon>
        <taxon>Actinomycetota</taxon>
        <taxon>Actinomycetes</taxon>
        <taxon>Micrococcales</taxon>
        <taxon>Micrococcaceae</taxon>
        <taxon>Pseudarthrobacter</taxon>
    </lineage>
</organism>
<dbReference type="InterPro" id="IPR032818">
    <property type="entry name" value="DedA-like"/>
</dbReference>
<evidence type="ECO:0000256" key="5">
    <source>
        <dbReference type="ARBA" id="ARBA00022989"/>
    </source>
</evidence>
<dbReference type="PANTHER" id="PTHR30353">
    <property type="entry name" value="INNER MEMBRANE PROTEIN DEDA-RELATED"/>
    <property type="match status" value="1"/>
</dbReference>
<keyword evidence="11" id="KW-1185">Reference proteome</keyword>
<keyword evidence="3 7" id="KW-1003">Cell membrane</keyword>
<evidence type="ECO:0000256" key="7">
    <source>
        <dbReference type="RuleBase" id="RU367016"/>
    </source>
</evidence>
<feature type="transmembrane region" description="Helical" evidence="7">
    <location>
        <begin position="139"/>
        <end position="160"/>
    </location>
</feature>
<dbReference type="EMBL" id="JAUSRE010000001">
    <property type="protein sequence ID" value="MDP9886460.1"/>
    <property type="molecule type" value="Genomic_DNA"/>
</dbReference>
<evidence type="ECO:0000256" key="4">
    <source>
        <dbReference type="ARBA" id="ARBA00022692"/>
    </source>
</evidence>
<gene>
    <name evidence="10" type="ORF">J2X98_000026</name>
</gene>
<dbReference type="RefSeq" id="WP_141940559.1">
    <property type="nucleotide sequence ID" value="NZ_JAUSRE010000001.1"/>
</dbReference>
<accession>A0ABT9RMJ7</accession>
<comment type="subcellular location">
    <subcellularLocation>
        <location evidence="1 7">Cell membrane</location>
        <topology evidence="1 7">Multi-pass membrane protein</topology>
    </subcellularLocation>
</comment>
<keyword evidence="4 7" id="KW-0812">Transmembrane</keyword>
<reference evidence="10 11" key="1">
    <citation type="submission" date="2023-07" db="EMBL/GenBank/DDBJ databases">
        <title>Sorghum-associated microbial communities from plants grown in Nebraska, USA.</title>
        <authorList>
            <person name="Schachtman D."/>
        </authorList>
    </citation>
    <scope>NUCLEOTIDE SEQUENCE [LARGE SCALE GENOMIC DNA]</scope>
    <source>
        <strain evidence="10 11">CC222</strain>
    </source>
</reference>
<keyword evidence="6 7" id="KW-0472">Membrane</keyword>
<feature type="region of interest" description="Disordered" evidence="8">
    <location>
        <begin position="205"/>
        <end position="243"/>
    </location>
</feature>
<evidence type="ECO:0000256" key="6">
    <source>
        <dbReference type="ARBA" id="ARBA00023136"/>
    </source>
</evidence>